<keyword evidence="2" id="KW-1185">Reference proteome</keyword>
<proteinExistence type="predicted"/>
<comment type="caution">
    <text evidence="1">The sequence shown here is derived from an EMBL/GenBank/DDBJ whole genome shotgun (WGS) entry which is preliminary data.</text>
</comment>
<feature type="non-terminal residue" evidence="1">
    <location>
        <position position="30"/>
    </location>
</feature>
<dbReference type="EMBL" id="LXQA011447977">
    <property type="protein sequence ID" value="MCI97580.1"/>
    <property type="molecule type" value="Genomic_DNA"/>
</dbReference>
<evidence type="ECO:0000313" key="2">
    <source>
        <dbReference type="Proteomes" id="UP000265520"/>
    </source>
</evidence>
<reference evidence="1 2" key="1">
    <citation type="journal article" date="2018" name="Front. Plant Sci.">
        <title>Red Clover (Trifolium pratense) and Zigzag Clover (T. medium) - A Picture of Genomic Similarities and Differences.</title>
        <authorList>
            <person name="Dluhosova J."/>
            <person name="Istvanek J."/>
            <person name="Nedelnik J."/>
            <person name="Repkova J."/>
        </authorList>
    </citation>
    <scope>NUCLEOTIDE SEQUENCE [LARGE SCALE GENOMIC DNA]</scope>
    <source>
        <strain evidence="2">cv. 10/8</strain>
        <tissue evidence="1">Leaf</tissue>
    </source>
</reference>
<dbReference type="Proteomes" id="UP000265520">
    <property type="component" value="Unassembled WGS sequence"/>
</dbReference>
<sequence>MKFSSGEQWRRVSELVATSRCKFAQRTCIS</sequence>
<name>A0A392WI67_9FABA</name>
<evidence type="ECO:0000313" key="1">
    <source>
        <dbReference type="EMBL" id="MCI97580.1"/>
    </source>
</evidence>
<protein>
    <submittedName>
        <fullName evidence="1">Uncharacterized protein</fullName>
    </submittedName>
</protein>
<dbReference type="AlphaFoldDB" id="A0A392WI67"/>
<accession>A0A392WI67</accession>
<organism evidence="1 2">
    <name type="scientific">Trifolium medium</name>
    <dbReference type="NCBI Taxonomy" id="97028"/>
    <lineage>
        <taxon>Eukaryota</taxon>
        <taxon>Viridiplantae</taxon>
        <taxon>Streptophyta</taxon>
        <taxon>Embryophyta</taxon>
        <taxon>Tracheophyta</taxon>
        <taxon>Spermatophyta</taxon>
        <taxon>Magnoliopsida</taxon>
        <taxon>eudicotyledons</taxon>
        <taxon>Gunneridae</taxon>
        <taxon>Pentapetalae</taxon>
        <taxon>rosids</taxon>
        <taxon>fabids</taxon>
        <taxon>Fabales</taxon>
        <taxon>Fabaceae</taxon>
        <taxon>Papilionoideae</taxon>
        <taxon>50 kb inversion clade</taxon>
        <taxon>NPAAA clade</taxon>
        <taxon>Hologalegina</taxon>
        <taxon>IRL clade</taxon>
        <taxon>Trifolieae</taxon>
        <taxon>Trifolium</taxon>
    </lineage>
</organism>